<evidence type="ECO:0000256" key="4">
    <source>
        <dbReference type="ARBA" id="ARBA00022833"/>
    </source>
</evidence>
<reference evidence="6" key="2">
    <citation type="submission" date="2017-10" db="EMBL/GenBank/DDBJ databases">
        <title>Ladona fulva Genome sequencing and assembly.</title>
        <authorList>
            <person name="Murali S."/>
            <person name="Richards S."/>
            <person name="Bandaranaike D."/>
            <person name="Bellair M."/>
            <person name="Blankenburg K."/>
            <person name="Chao H."/>
            <person name="Dinh H."/>
            <person name="Doddapaneni H."/>
            <person name="Dugan-Rocha S."/>
            <person name="Elkadiri S."/>
            <person name="Gnanaolivu R."/>
            <person name="Hernandez B."/>
            <person name="Skinner E."/>
            <person name="Javaid M."/>
            <person name="Lee S."/>
            <person name="Li M."/>
            <person name="Ming W."/>
            <person name="Munidasa M."/>
            <person name="Muniz J."/>
            <person name="Nguyen L."/>
            <person name="Hughes D."/>
            <person name="Osuji N."/>
            <person name="Pu L.-L."/>
            <person name="Puazo M."/>
            <person name="Qu C."/>
            <person name="Quiroz J."/>
            <person name="Raj R."/>
            <person name="Weissenberger G."/>
            <person name="Xin Y."/>
            <person name="Zou X."/>
            <person name="Han Y."/>
            <person name="Worley K."/>
            <person name="Muzny D."/>
            <person name="Gibbs R."/>
        </authorList>
    </citation>
    <scope>NUCLEOTIDE SEQUENCE</scope>
    <source>
        <strain evidence="6">Sampled in the wild</strain>
    </source>
</reference>
<evidence type="ECO:0000313" key="7">
    <source>
        <dbReference type="Proteomes" id="UP000792457"/>
    </source>
</evidence>
<dbReference type="PANTHER" id="PTHR46481:SF10">
    <property type="entry name" value="ZINC FINGER BED DOMAIN-CONTAINING PROTEIN 39"/>
    <property type="match status" value="1"/>
</dbReference>
<dbReference type="GO" id="GO:0008270">
    <property type="term" value="F:zinc ion binding"/>
    <property type="evidence" value="ECO:0007669"/>
    <property type="project" value="UniProtKB-KW"/>
</dbReference>
<dbReference type="GO" id="GO:0005634">
    <property type="term" value="C:nucleus"/>
    <property type="evidence" value="ECO:0007669"/>
    <property type="project" value="UniProtKB-SubCell"/>
</dbReference>
<dbReference type="Proteomes" id="UP000792457">
    <property type="component" value="Unassembled WGS sequence"/>
</dbReference>
<keyword evidence="5" id="KW-0539">Nucleus</keyword>
<evidence type="ECO:0000256" key="3">
    <source>
        <dbReference type="ARBA" id="ARBA00022771"/>
    </source>
</evidence>
<dbReference type="PANTHER" id="PTHR46481">
    <property type="entry name" value="ZINC FINGER BED DOMAIN-CONTAINING PROTEIN 4"/>
    <property type="match status" value="1"/>
</dbReference>
<protein>
    <submittedName>
        <fullName evidence="6">Uncharacterized protein</fullName>
    </submittedName>
</protein>
<dbReference type="Gene3D" id="1.10.10.1070">
    <property type="entry name" value="Zinc finger, BED domain-containing"/>
    <property type="match status" value="1"/>
</dbReference>
<organism evidence="6 7">
    <name type="scientific">Ladona fulva</name>
    <name type="common">Scarce chaser dragonfly</name>
    <name type="synonym">Libellula fulva</name>
    <dbReference type="NCBI Taxonomy" id="123851"/>
    <lineage>
        <taxon>Eukaryota</taxon>
        <taxon>Metazoa</taxon>
        <taxon>Ecdysozoa</taxon>
        <taxon>Arthropoda</taxon>
        <taxon>Hexapoda</taxon>
        <taxon>Insecta</taxon>
        <taxon>Pterygota</taxon>
        <taxon>Palaeoptera</taxon>
        <taxon>Odonata</taxon>
        <taxon>Epiprocta</taxon>
        <taxon>Anisoptera</taxon>
        <taxon>Libelluloidea</taxon>
        <taxon>Libellulidae</taxon>
        <taxon>Ladona</taxon>
    </lineage>
</organism>
<dbReference type="InterPro" id="IPR052035">
    <property type="entry name" value="ZnF_BED_domain_contain"/>
</dbReference>
<keyword evidence="2" id="KW-0479">Metal-binding</keyword>
<evidence type="ECO:0000256" key="2">
    <source>
        <dbReference type="ARBA" id="ARBA00022723"/>
    </source>
</evidence>
<reference evidence="6" key="1">
    <citation type="submission" date="2013-04" db="EMBL/GenBank/DDBJ databases">
        <authorList>
            <person name="Qu J."/>
            <person name="Murali S.C."/>
            <person name="Bandaranaike D."/>
            <person name="Bellair M."/>
            <person name="Blankenburg K."/>
            <person name="Chao H."/>
            <person name="Dinh H."/>
            <person name="Doddapaneni H."/>
            <person name="Downs B."/>
            <person name="Dugan-Rocha S."/>
            <person name="Elkadiri S."/>
            <person name="Gnanaolivu R.D."/>
            <person name="Hernandez B."/>
            <person name="Javaid M."/>
            <person name="Jayaseelan J.C."/>
            <person name="Lee S."/>
            <person name="Li M."/>
            <person name="Ming W."/>
            <person name="Munidasa M."/>
            <person name="Muniz J."/>
            <person name="Nguyen L."/>
            <person name="Ongeri F."/>
            <person name="Osuji N."/>
            <person name="Pu L.-L."/>
            <person name="Puazo M."/>
            <person name="Qu C."/>
            <person name="Quiroz J."/>
            <person name="Raj R."/>
            <person name="Weissenberger G."/>
            <person name="Xin Y."/>
            <person name="Zou X."/>
            <person name="Han Y."/>
            <person name="Richards S."/>
            <person name="Worley K."/>
            <person name="Muzny D."/>
            <person name="Gibbs R."/>
        </authorList>
    </citation>
    <scope>NUCLEOTIDE SEQUENCE</scope>
    <source>
        <strain evidence="6">Sampled in the wild</strain>
    </source>
</reference>
<keyword evidence="7" id="KW-1185">Reference proteome</keyword>
<dbReference type="SUPFAM" id="SSF140996">
    <property type="entry name" value="Hermes dimerisation domain"/>
    <property type="match status" value="1"/>
</dbReference>
<evidence type="ECO:0000313" key="6">
    <source>
        <dbReference type="EMBL" id="KAG8228805.1"/>
    </source>
</evidence>
<evidence type="ECO:0000256" key="1">
    <source>
        <dbReference type="ARBA" id="ARBA00004123"/>
    </source>
</evidence>
<comment type="subcellular location">
    <subcellularLocation>
        <location evidence="1">Nucleus</location>
    </subcellularLocation>
</comment>
<dbReference type="AlphaFoldDB" id="A0A8K0K5L5"/>
<accession>A0A8K0K5L5</accession>
<gene>
    <name evidence="6" type="ORF">J437_LFUL008726</name>
</gene>
<proteinExistence type="predicted"/>
<dbReference type="EMBL" id="KZ308391">
    <property type="protein sequence ID" value="KAG8228805.1"/>
    <property type="molecule type" value="Genomic_DNA"/>
</dbReference>
<sequence length="174" mass="19626">MSIRLQKSPISSLSARILQQDLSTSMNTNQSIKVTQKKQTSLTTFSTFNKITNRSKEVIDEKLLMLFVKDLQPFSIVEDCGFKNFIHALNPAYQLPSRQTISRTLLPALYEECLCDTREIVKSECSGSDSSHKAEDIASELLRITKEWDIHNKISLAVSDNASTMLKAIQQLIT</sequence>
<name>A0A8K0K5L5_LADFU</name>
<keyword evidence="3" id="KW-0863">Zinc-finger</keyword>
<keyword evidence="4" id="KW-0862">Zinc</keyword>
<comment type="caution">
    <text evidence="6">The sequence shown here is derived from an EMBL/GenBank/DDBJ whole genome shotgun (WGS) entry which is preliminary data.</text>
</comment>
<dbReference type="OrthoDB" id="1607513at2759"/>
<evidence type="ECO:0000256" key="5">
    <source>
        <dbReference type="ARBA" id="ARBA00023242"/>
    </source>
</evidence>